<dbReference type="SUPFAM" id="SSF57756">
    <property type="entry name" value="Retrovirus zinc finger-like domains"/>
    <property type="match status" value="1"/>
</dbReference>
<dbReference type="GO" id="GO:0008270">
    <property type="term" value="F:zinc ion binding"/>
    <property type="evidence" value="ECO:0007669"/>
    <property type="project" value="UniProtKB-KW"/>
</dbReference>
<reference evidence="5" key="1">
    <citation type="journal article" date="2023" name="Commun. Biol.">
        <title>Genome analysis of Parmales, the sister group of diatoms, reveals the evolutionary specialization of diatoms from phago-mixotrophs to photoautotrophs.</title>
        <authorList>
            <person name="Ban H."/>
            <person name="Sato S."/>
            <person name="Yoshikawa S."/>
            <person name="Yamada K."/>
            <person name="Nakamura Y."/>
            <person name="Ichinomiya M."/>
            <person name="Sato N."/>
            <person name="Blanc-Mathieu R."/>
            <person name="Endo H."/>
            <person name="Kuwata A."/>
            <person name="Ogata H."/>
        </authorList>
    </citation>
    <scope>NUCLEOTIDE SEQUENCE [LARGE SCALE GENOMIC DNA]</scope>
    <source>
        <strain evidence="5">NIES 3699</strain>
    </source>
</reference>
<feature type="region of interest" description="Disordered" evidence="2">
    <location>
        <begin position="1"/>
        <end position="36"/>
    </location>
</feature>
<keyword evidence="1" id="KW-0863">Zinc-finger</keyword>
<keyword evidence="1" id="KW-0862">Zinc</keyword>
<evidence type="ECO:0000313" key="4">
    <source>
        <dbReference type="EMBL" id="GMI12241.1"/>
    </source>
</evidence>
<dbReference type="GO" id="GO:0003676">
    <property type="term" value="F:nucleic acid binding"/>
    <property type="evidence" value="ECO:0007669"/>
    <property type="project" value="InterPro"/>
</dbReference>
<feature type="region of interest" description="Disordered" evidence="2">
    <location>
        <begin position="315"/>
        <end position="357"/>
    </location>
</feature>
<accession>A0A9W7FHL6</accession>
<organism evidence="4 5">
    <name type="scientific">Triparma verrucosa</name>
    <dbReference type="NCBI Taxonomy" id="1606542"/>
    <lineage>
        <taxon>Eukaryota</taxon>
        <taxon>Sar</taxon>
        <taxon>Stramenopiles</taxon>
        <taxon>Ochrophyta</taxon>
        <taxon>Bolidophyceae</taxon>
        <taxon>Parmales</taxon>
        <taxon>Triparmaceae</taxon>
        <taxon>Triparma</taxon>
    </lineage>
</organism>
<gene>
    <name evidence="4" type="ORF">TrVE_jg10492</name>
</gene>
<evidence type="ECO:0000259" key="3">
    <source>
        <dbReference type="PROSITE" id="PS50158"/>
    </source>
</evidence>
<evidence type="ECO:0000256" key="2">
    <source>
        <dbReference type="SAM" id="MobiDB-lite"/>
    </source>
</evidence>
<feature type="compositionally biased region" description="Basic and acidic residues" evidence="2">
    <location>
        <begin position="7"/>
        <end position="26"/>
    </location>
</feature>
<protein>
    <recommendedName>
        <fullName evidence="3">CCHC-type domain-containing protein</fullName>
    </recommendedName>
</protein>
<keyword evidence="5" id="KW-1185">Reference proteome</keyword>
<comment type="caution">
    <text evidence="4">The sequence shown here is derived from an EMBL/GenBank/DDBJ whole genome shotgun (WGS) entry which is preliminary data.</text>
</comment>
<feature type="domain" description="CCHC-type" evidence="3">
    <location>
        <begin position="143"/>
        <end position="156"/>
    </location>
</feature>
<feature type="compositionally biased region" description="Basic and acidic residues" evidence="2">
    <location>
        <begin position="327"/>
        <end position="337"/>
    </location>
</feature>
<dbReference type="AlphaFoldDB" id="A0A9W7FHL6"/>
<dbReference type="SMART" id="SM00343">
    <property type="entry name" value="ZnF_C2HC"/>
    <property type="match status" value="2"/>
</dbReference>
<evidence type="ECO:0000313" key="5">
    <source>
        <dbReference type="Proteomes" id="UP001165160"/>
    </source>
</evidence>
<dbReference type="InterPro" id="IPR001878">
    <property type="entry name" value="Znf_CCHC"/>
</dbReference>
<proteinExistence type="predicted"/>
<dbReference type="PROSITE" id="PS50158">
    <property type="entry name" value="ZF_CCHC"/>
    <property type="match status" value="1"/>
</dbReference>
<dbReference type="InterPro" id="IPR036875">
    <property type="entry name" value="Znf_CCHC_sf"/>
</dbReference>
<name>A0A9W7FHL6_9STRA</name>
<evidence type="ECO:0000256" key="1">
    <source>
        <dbReference type="PROSITE-ProRule" id="PRU00047"/>
    </source>
</evidence>
<keyword evidence="1" id="KW-0479">Metal-binding</keyword>
<dbReference type="EMBL" id="BRXX01000441">
    <property type="protein sequence ID" value="GMI12241.1"/>
    <property type="molecule type" value="Genomic_DNA"/>
</dbReference>
<sequence length="376" mass="40892">MFPSRNPEFDRPTVVEIETKSSRAGEESTPNSPKITKNLKNMRLENRSHRVTDEEAVQEDGKQTKLEEVMVEGVGAAGHQHKSIRPNLPSPTERINYLQEAQMHLKALESDRQSKRRKRSVVNLGDSYKIGPAKASKNSGRTCTNCGKTGHDRRNCNKPRLNSSGEVIVSQRKCTRCGSLKHDRRTCLVTAKQLDAQEVRTEMMNMHSAPSAGIIAPRSYPNPAQVQAQASGPNSSFPLHRNPFVVPPSMGGGMNSYTYALPPGYPMPPYHPGLPSGLPYGHPGLPYGYVPAAFSVRPPPPGVGGSLPPSYPPFPSSTTLPFTNAKAEIDNGSDKPHFNGVDNTTADKNTSEDDTQALASKGHDAAHLLLLFGKKS</sequence>
<dbReference type="Gene3D" id="4.10.60.10">
    <property type="entry name" value="Zinc finger, CCHC-type"/>
    <property type="match status" value="1"/>
</dbReference>
<dbReference type="Proteomes" id="UP001165160">
    <property type="component" value="Unassembled WGS sequence"/>
</dbReference>